<dbReference type="PANTHER" id="PTHR22946:SF5">
    <property type="entry name" value="PEPTIDASE S9 PROLYL OLIGOPEPTIDASE CATALYTIC DOMAIN-CONTAINING PROTEIN"/>
    <property type="match status" value="1"/>
</dbReference>
<dbReference type="RefSeq" id="WP_184856018.1">
    <property type="nucleotide sequence ID" value="NZ_JACHLK010000002.1"/>
</dbReference>
<organism evidence="2 3">
    <name type="scientific">Acidovorax soli</name>
    <dbReference type="NCBI Taxonomy" id="592050"/>
    <lineage>
        <taxon>Bacteria</taxon>
        <taxon>Pseudomonadati</taxon>
        <taxon>Pseudomonadota</taxon>
        <taxon>Betaproteobacteria</taxon>
        <taxon>Burkholderiales</taxon>
        <taxon>Comamonadaceae</taxon>
        <taxon>Acidovorax</taxon>
    </lineage>
</organism>
<dbReference type="Pfam" id="PF00326">
    <property type="entry name" value="Peptidase_S9"/>
    <property type="match status" value="1"/>
</dbReference>
<dbReference type="InterPro" id="IPR050261">
    <property type="entry name" value="FrsA_esterase"/>
</dbReference>
<sequence length="253" mass="27980">MTTRHRGIRIPVGNRSIEGTLVAPDVLVPGVMLVHGWDGSQKQYIDRAHQIAALGCICLTFDLRGHANDRAERESVTREDSLNDMLAAYDLLVGHPAVDPASVLVVGTSYGAYLAAVLSALRPVRWMALRAPALYKDEDWMVSKIRLNREEVAAYRSRAIAPQSNRALAASAQFQGDVLLVESEHDDVVPHPVLENYRAAFLQTRSMTYRVISGADHALTRPEWKQDYTTVLVQWVQEMVSGARKKAGVAHGD</sequence>
<dbReference type="GO" id="GO:0008236">
    <property type="term" value="F:serine-type peptidase activity"/>
    <property type="evidence" value="ECO:0007669"/>
    <property type="project" value="InterPro"/>
</dbReference>
<dbReference type="PANTHER" id="PTHR22946">
    <property type="entry name" value="DIENELACTONE HYDROLASE DOMAIN-CONTAINING PROTEIN-RELATED"/>
    <property type="match status" value="1"/>
</dbReference>
<evidence type="ECO:0000313" key="3">
    <source>
        <dbReference type="Proteomes" id="UP000575083"/>
    </source>
</evidence>
<comment type="caution">
    <text evidence="2">The sequence shown here is derived from an EMBL/GenBank/DDBJ whole genome shotgun (WGS) entry which is preliminary data.</text>
</comment>
<evidence type="ECO:0000313" key="2">
    <source>
        <dbReference type="EMBL" id="MBB6558594.1"/>
    </source>
</evidence>
<keyword evidence="2" id="KW-0378">Hydrolase</keyword>
<feature type="domain" description="Peptidase S9 prolyl oligopeptidase catalytic" evidence="1">
    <location>
        <begin position="51"/>
        <end position="240"/>
    </location>
</feature>
<keyword evidence="3" id="KW-1185">Reference proteome</keyword>
<proteinExistence type="predicted"/>
<reference evidence="2 3" key="1">
    <citation type="submission" date="2020-08" db="EMBL/GenBank/DDBJ databases">
        <title>Functional genomics of gut bacteria from endangered species of beetles.</title>
        <authorList>
            <person name="Carlos-Shanley C."/>
        </authorList>
    </citation>
    <scope>NUCLEOTIDE SEQUENCE [LARGE SCALE GENOMIC DNA]</scope>
    <source>
        <strain evidence="2 3">S00198</strain>
    </source>
</reference>
<name>A0A7X0PB80_9BURK</name>
<dbReference type="Gene3D" id="3.40.50.1820">
    <property type="entry name" value="alpha/beta hydrolase"/>
    <property type="match status" value="1"/>
</dbReference>
<dbReference type="Proteomes" id="UP000575083">
    <property type="component" value="Unassembled WGS sequence"/>
</dbReference>
<protein>
    <submittedName>
        <fullName evidence="2">Dienelactone hydrolase</fullName>
    </submittedName>
</protein>
<evidence type="ECO:0000259" key="1">
    <source>
        <dbReference type="Pfam" id="PF00326"/>
    </source>
</evidence>
<dbReference type="InterPro" id="IPR029058">
    <property type="entry name" value="AB_hydrolase_fold"/>
</dbReference>
<gene>
    <name evidence="2" type="ORF">HNP48_001258</name>
</gene>
<dbReference type="SUPFAM" id="SSF53474">
    <property type="entry name" value="alpha/beta-Hydrolases"/>
    <property type="match status" value="1"/>
</dbReference>
<accession>A0A7X0PB80</accession>
<dbReference type="InterPro" id="IPR001375">
    <property type="entry name" value="Peptidase_S9_cat"/>
</dbReference>
<dbReference type="GO" id="GO:0006508">
    <property type="term" value="P:proteolysis"/>
    <property type="evidence" value="ECO:0007669"/>
    <property type="project" value="InterPro"/>
</dbReference>
<dbReference type="EMBL" id="JACHLK010000002">
    <property type="protein sequence ID" value="MBB6558594.1"/>
    <property type="molecule type" value="Genomic_DNA"/>
</dbReference>
<dbReference type="AlphaFoldDB" id="A0A7X0PB80"/>